<dbReference type="AlphaFoldDB" id="A0A183TG61"/>
<reference evidence="4" key="1">
    <citation type="submission" date="2016-06" db="UniProtKB">
        <authorList>
            <consortium name="WormBaseParasite"/>
        </authorList>
    </citation>
    <scope>IDENTIFICATION</scope>
</reference>
<evidence type="ECO:0000313" key="3">
    <source>
        <dbReference type="Proteomes" id="UP000275846"/>
    </source>
</evidence>
<organism evidence="4">
    <name type="scientific">Schistocephalus solidus</name>
    <name type="common">Tapeworm</name>
    <dbReference type="NCBI Taxonomy" id="70667"/>
    <lineage>
        <taxon>Eukaryota</taxon>
        <taxon>Metazoa</taxon>
        <taxon>Spiralia</taxon>
        <taxon>Lophotrochozoa</taxon>
        <taxon>Platyhelminthes</taxon>
        <taxon>Cestoda</taxon>
        <taxon>Eucestoda</taxon>
        <taxon>Diphyllobothriidea</taxon>
        <taxon>Diphyllobothriidae</taxon>
        <taxon>Schistocephalus</taxon>
    </lineage>
</organism>
<keyword evidence="1" id="KW-1133">Transmembrane helix</keyword>
<name>A0A183TG61_SCHSO</name>
<proteinExistence type="predicted"/>
<keyword evidence="1" id="KW-0812">Transmembrane</keyword>
<protein>
    <submittedName>
        <fullName evidence="2 4">Uncharacterized protein</fullName>
    </submittedName>
</protein>
<evidence type="ECO:0000313" key="2">
    <source>
        <dbReference type="EMBL" id="VDM01845.1"/>
    </source>
</evidence>
<sequence length="207" mass="22977">MASITASAEEVIACPLLVYPTVLATLLSLVVSIASVFTKDGSFMHTIPGATDRNEERYKSLFKVDIAALSETQFSEQGQLEEVGAGYTFFWSGRPKAEGCDAGVTFAIRNDIMGHLPCLPQGINDDNNAAINVLLTDKNRLHRAYIDRPTTANKTAFYRSRHLVQQWLQEIQDAWMTSKAEEIQGFADRNEWKNIFAATKTVYGPPV</sequence>
<dbReference type="OrthoDB" id="6242194at2759"/>
<reference evidence="2 3" key="2">
    <citation type="submission" date="2018-11" db="EMBL/GenBank/DDBJ databases">
        <authorList>
            <consortium name="Pathogen Informatics"/>
        </authorList>
    </citation>
    <scope>NUCLEOTIDE SEQUENCE [LARGE SCALE GENOMIC DNA]</scope>
    <source>
        <strain evidence="2 3">NST_G2</strain>
    </source>
</reference>
<accession>A0A183TG61</accession>
<evidence type="ECO:0000313" key="4">
    <source>
        <dbReference type="WBParaSite" id="SSLN_0001604301-mRNA-1"/>
    </source>
</evidence>
<gene>
    <name evidence="2" type="ORF">SSLN_LOCUS15459</name>
</gene>
<feature type="transmembrane region" description="Helical" evidence="1">
    <location>
        <begin position="17"/>
        <end position="37"/>
    </location>
</feature>
<dbReference type="Proteomes" id="UP000275846">
    <property type="component" value="Unassembled WGS sequence"/>
</dbReference>
<dbReference type="EMBL" id="UYSU01039962">
    <property type="protein sequence ID" value="VDM01845.1"/>
    <property type="molecule type" value="Genomic_DNA"/>
</dbReference>
<evidence type="ECO:0000256" key="1">
    <source>
        <dbReference type="SAM" id="Phobius"/>
    </source>
</evidence>
<keyword evidence="1" id="KW-0472">Membrane</keyword>
<keyword evidence="3" id="KW-1185">Reference proteome</keyword>
<dbReference type="WBParaSite" id="SSLN_0001604301-mRNA-1">
    <property type="protein sequence ID" value="SSLN_0001604301-mRNA-1"/>
    <property type="gene ID" value="SSLN_0001604301"/>
</dbReference>